<feature type="compositionally biased region" description="Basic and acidic residues" evidence="1">
    <location>
        <begin position="70"/>
        <end position="82"/>
    </location>
</feature>
<keyword evidence="3" id="KW-1185">Reference proteome</keyword>
<proteinExistence type="predicted"/>
<name>A0A4R0JGR2_9ACTN</name>
<feature type="compositionally biased region" description="Polar residues" evidence="1">
    <location>
        <begin position="39"/>
        <end position="53"/>
    </location>
</feature>
<evidence type="ECO:0000256" key="1">
    <source>
        <dbReference type="SAM" id="MobiDB-lite"/>
    </source>
</evidence>
<evidence type="ECO:0008006" key="4">
    <source>
        <dbReference type="Google" id="ProtNLM"/>
    </source>
</evidence>
<evidence type="ECO:0000313" key="2">
    <source>
        <dbReference type="EMBL" id="TCC44834.1"/>
    </source>
</evidence>
<dbReference type="OrthoDB" id="8253226at2"/>
<feature type="compositionally biased region" description="Basic and acidic residues" evidence="1">
    <location>
        <begin position="20"/>
        <end position="38"/>
    </location>
</feature>
<protein>
    <recommendedName>
        <fullName evidence="4">CHAT domain-containing protein</fullName>
    </recommendedName>
</protein>
<dbReference type="Proteomes" id="UP000291144">
    <property type="component" value="Unassembled WGS sequence"/>
</dbReference>
<feature type="region of interest" description="Disordered" evidence="1">
    <location>
        <begin position="17"/>
        <end position="87"/>
    </location>
</feature>
<evidence type="ECO:0000313" key="3">
    <source>
        <dbReference type="Proteomes" id="UP000291144"/>
    </source>
</evidence>
<dbReference type="EMBL" id="SJKB01000041">
    <property type="protein sequence ID" value="TCC44834.1"/>
    <property type="molecule type" value="Genomic_DNA"/>
</dbReference>
<comment type="caution">
    <text evidence="2">The sequence shown here is derived from an EMBL/GenBank/DDBJ whole genome shotgun (WGS) entry which is preliminary data.</text>
</comment>
<sequence length="364" mass="39552">MSISMYRRQYQQKVKQATEAQKKAAESRAKEAAKRQDANKAQTAAQKTNSPTTRKSRMNDATRALTAADKYGKEASELEKKTARYGSEAADLQVKIAKAEQAEADQAERKRKRDEQQRKTDELRRAREAAAERHRIDDRLSATEAKADHALRKLAAPKPEKLRVLMLGASPEGDLRIGREQAKIRRAVERAVHSEQIDLDIRTAATTDDLLDGIARFRPHVVHFSGHGGDQIIGFEDDVDEHHVGVVATVDAFASACAATDTPPILVVLNACETTTAAERLVARFAPLAIGMDGEIDDTDAITYATGLYASIANGHSVNSAHMAGKAAVELAGGEYELPSLVAAVDVNPTAVKLVKRPDEDEAA</sequence>
<feature type="region of interest" description="Disordered" evidence="1">
    <location>
        <begin position="103"/>
        <end position="144"/>
    </location>
</feature>
<dbReference type="AlphaFoldDB" id="A0A4R0JGR2"/>
<feature type="compositionally biased region" description="Basic and acidic residues" evidence="1">
    <location>
        <begin position="113"/>
        <end position="144"/>
    </location>
</feature>
<gene>
    <name evidence="2" type="ORF">E0H73_45295</name>
</gene>
<accession>A0A4R0JGR2</accession>
<reference evidence="2 3" key="1">
    <citation type="submission" date="2019-02" db="EMBL/GenBank/DDBJ databases">
        <title>Kribbella capetownensis sp. nov. and Kribbella speibonae sp. nov., isolated from soil.</title>
        <authorList>
            <person name="Curtis S.M."/>
            <person name="Norton I."/>
            <person name="Everest G.J."/>
            <person name="Meyers P.R."/>
        </authorList>
    </citation>
    <scope>NUCLEOTIDE SEQUENCE [LARGE SCALE GENOMIC DNA]</scope>
    <source>
        <strain evidence="2 3">NRRL B-24813</strain>
    </source>
</reference>
<organism evidence="2 3">
    <name type="scientific">Kribbella pittospori</name>
    <dbReference type="NCBI Taxonomy" id="722689"/>
    <lineage>
        <taxon>Bacteria</taxon>
        <taxon>Bacillati</taxon>
        <taxon>Actinomycetota</taxon>
        <taxon>Actinomycetes</taxon>
        <taxon>Propionibacteriales</taxon>
        <taxon>Kribbellaceae</taxon>
        <taxon>Kribbella</taxon>
    </lineage>
</organism>